<accession>A0ABN9UV34</accession>
<sequence length="448" mass="49193">MDPAEGAESDGDGADVVTDEGHVKLVYWLGRQAVHHDVTGEVRVLPEPPHEAWKLVFSPDGGAFINSGGTSTWCSELFKFVALQGDPVEVAVACDDTEGEVMRPIPLHSFIASHKVGHVPVPSGPHLQDLRVEVGAFLHLQRGGCRLWWSLNSLWHGFGMTLKTKQQYKTWVYNGFPKWAARVQQLGFPPEHVRKAASGSAEAGADTGPSPFGFTSASTSALIILLVRWSHATCRSEGEWVDGKSSSRDFLDSLLLMLPECFSLRLHLEEQVSDGLAEPPDLVETQIDVRAGIADFSKVWPSNKLTAAPGAKLRELLGFERQAAIPKILGVIWKCTSLQLTFRQLVVGLSANLEHVFCKDDAGGTTHWWGSSLVEFSLGDIGWRQKRSMLYEYWTAGLRHMQTGSTIMSVCVDKSRVGRKDVTLSAAVLPSNRAHWLPPQVRRSTQGG</sequence>
<name>A0ABN9UV34_9DINO</name>
<dbReference type="Proteomes" id="UP001189429">
    <property type="component" value="Unassembled WGS sequence"/>
</dbReference>
<evidence type="ECO:0000313" key="1">
    <source>
        <dbReference type="EMBL" id="CAK0863355.1"/>
    </source>
</evidence>
<gene>
    <name evidence="1" type="ORF">PCOR1329_LOCUS51530</name>
</gene>
<reference evidence="1" key="1">
    <citation type="submission" date="2023-10" db="EMBL/GenBank/DDBJ databases">
        <authorList>
            <person name="Chen Y."/>
            <person name="Shah S."/>
            <person name="Dougan E. K."/>
            <person name="Thang M."/>
            <person name="Chan C."/>
        </authorList>
    </citation>
    <scope>NUCLEOTIDE SEQUENCE [LARGE SCALE GENOMIC DNA]</scope>
</reference>
<organism evidence="1 2">
    <name type="scientific">Prorocentrum cordatum</name>
    <dbReference type="NCBI Taxonomy" id="2364126"/>
    <lineage>
        <taxon>Eukaryota</taxon>
        <taxon>Sar</taxon>
        <taxon>Alveolata</taxon>
        <taxon>Dinophyceae</taxon>
        <taxon>Prorocentrales</taxon>
        <taxon>Prorocentraceae</taxon>
        <taxon>Prorocentrum</taxon>
    </lineage>
</organism>
<dbReference type="EMBL" id="CAUYUJ010016253">
    <property type="protein sequence ID" value="CAK0863355.1"/>
    <property type="molecule type" value="Genomic_DNA"/>
</dbReference>
<protein>
    <submittedName>
        <fullName evidence="1">Uncharacterized protein</fullName>
    </submittedName>
</protein>
<evidence type="ECO:0000313" key="2">
    <source>
        <dbReference type="Proteomes" id="UP001189429"/>
    </source>
</evidence>
<comment type="caution">
    <text evidence="1">The sequence shown here is derived from an EMBL/GenBank/DDBJ whole genome shotgun (WGS) entry which is preliminary data.</text>
</comment>
<proteinExistence type="predicted"/>
<keyword evidence="2" id="KW-1185">Reference proteome</keyword>